<reference evidence="2 3" key="1">
    <citation type="submission" date="2019-01" db="EMBL/GenBank/DDBJ databases">
        <authorList>
            <person name="Chen W.-M."/>
        </authorList>
    </citation>
    <scope>NUCLEOTIDE SEQUENCE [LARGE SCALE GENOMIC DNA]</scope>
    <source>
        <strain evidence="2 3">CCP-18</strain>
    </source>
</reference>
<protein>
    <submittedName>
        <fullName evidence="2">DUF1330 domain-containing protein</fullName>
    </submittedName>
</protein>
<dbReference type="RefSeq" id="WP_127680997.1">
    <property type="nucleotide sequence ID" value="NZ_SACM01000001.1"/>
</dbReference>
<dbReference type="Gene3D" id="3.30.70.100">
    <property type="match status" value="1"/>
</dbReference>
<dbReference type="PANTHER" id="PTHR41521:SF4">
    <property type="entry name" value="BLR0684 PROTEIN"/>
    <property type="match status" value="1"/>
</dbReference>
<dbReference type="Proteomes" id="UP000288587">
    <property type="component" value="Unassembled WGS sequence"/>
</dbReference>
<accession>A0A3S3TCN1</accession>
<evidence type="ECO:0000313" key="3">
    <source>
        <dbReference type="Proteomes" id="UP000288587"/>
    </source>
</evidence>
<organism evidence="2 3">
    <name type="scientific">Inhella crocodyli</name>
    <dbReference type="NCBI Taxonomy" id="2499851"/>
    <lineage>
        <taxon>Bacteria</taxon>
        <taxon>Pseudomonadati</taxon>
        <taxon>Pseudomonadota</taxon>
        <taxon>Betaproteobacteria</taxon>
        <taxon>Burkholderiales</taxon>
        <taxon>Sphaerotilaceae</taxon>
        <taxon>Inhella</taxon>
    </lineage>
</organism>
<dbReference type="InterPro" id="IPR011008">
    <property type="entry name" value="Dimeric_a/b-barrel"/>
</dbReference>
<feature type="domain" description="DUF1330" evidence="1">
    <location>
        <begin position="4"/>
        <end position="98"/>
    </location>
</feature>
<dbReference type="OrthoDB" id="516779at2"/>
<keyword evidence="3" id="KW-1185">Reference proteome</keyword>
<dbReference type="PANTHER" id="PTHR41521">
    <property type="match status" value="1"/>
</dbReference>
<dbReference type="Pfam" id="PF07045">
    <property type="entry name" value="DUF1330"/>
    <property type="match status" value="1"/>
</dbReference>
<dbReference type="EMBL" id="SACM01000001">
    <property type="protein sequence ID" value="RVT88137.1"/>
    <property type="molecule type" value="Genomic_DNA"/>
</dbReference>
<name>A0A3S3TCN1_9BURK</name>
<evidence type="ECO:0000259" key="1">
    <source>
        <dbReference type="Pfam" id="PF07045"/>
    </source>
</evidence>
<proteinExistence type="predicted"/>
<comment type="caution">
    <text evidence="2">The sequence shown here is derived from an EMBL/GenBank/DDBJ whole genome shotgun (WGS) entry which is preliminary data.</text>
</comment>
<dbReference type="SUPFAM" id="SSF54909">
    <property type="entry name" value="Dimeric alpha+beta barrel"/>
    <property type="match status" value="1"/>
</dbReference>
<sequence>MSTPAYAVIASKVSDPETFKAYMASTPATVAAHGGEYVVRGGAMEVVEGDWHPARLVVLRFPSMEAAKAWYFGEGYTASRALRQGATEYFNVTLVEGYSPT</sequence>
<dbReference type="AlphaFoldDB" id="A0A3S3TCN1"/>
<gene>
    <name evidence="2" type="ORF">EOD73_03795</name>
</gene>
<dbReference type="InterPro" id="IPR010753">
    <property type="entry name" value="DUF1330"/>
</dbReference>
<evidence type="ECO:0000313" key="2">
    <source>
        <dbReference type="EMBL" id="RVT88137.1"/>
    </source>
</evidence>